<dbReference type="EMBL" id="MU003833">
    <property type="protein sequence ID" value="KAF2717957.1"/>
    <property type="molecule type" value="Genomic_DNA"/>
</dbReference>
<keyword evidence="2" id="KW-1185">Reference proteome</keyword>
<dbReference type="Proteomes" id="UP000799441">
    <property type="component" value="Unassembled WGS sequence"/>
</dbReference>
<sequence length="67" mass="7701">MRLPNALRVQGWIIWDGKWKGSTINRDVVRCGTLRDACTGLRIPLTQRRSAFTRLIYPEYRPALVSG</sequence>
<protein>
    <submittedName>
        <fullName evidence="1">Uncharacterized protein</fullName>
    </submittedName>
</protein>
<name>A0A9P4UJH2_9PEZI</name>
<comment type="caution">
    <text evidence="1">The sequence shown here is derived from an EMBL/GenBank/DDBJ whole genome shotgun (WGS) entry which is preliminary data.</text>
</comment>
<dbReference type="AlphaFoldDB" id="A0A9P4UJH2"/>
<evidence type="ECO:0000313" key="2">
    <source>
        <dbReference type="Proteomes" id="UP000799441"/>
    </source>
</evidence>
<gene>
    <name evidence="1" type="ORF">K431DRAFT_143765</name>
</gene>
<reference evidence="1" key="1">
    <citation type="journal article" date="2020" name="Stud. Mycol.">
        <title>101 Dothideomycetes genomes: a test case for predicting lifestyles and emergence of pathogens.</title>
        <authorList>
            <person name="Haridas S."/>
            <person name="Albert R."/>
            <person name="Binder M."/>
            <person name="Bloem J."/>
            <person name="Labutti K."/>
            <person name="Salamov A."/>
            <person name="Andreopoulos B."/>
            <person name="Baker S."/>
            <person name="Barry K."/>
            <person name="Bills G."/>
            <person name="Bluhm B."/>
            <person name="Cannon C."/>
            <person name="Castanera R."/>
            <person name="Culley D."/>
            <person name="Daum C."/>
            <person name="Ezra D."/>
            <person name="Gonzalez J."/>
            <person name="Henrissat B."/>
            <person name="Kuo A."/>
            <person name="Liang C."/>
            <person name="Lipzen A."/>
            <person name="Lutzoni F."/>
            <person name="Magnuson J."/>
            <person name="Mondo S."/>
            <person name="Nolan M."/>
            <person name="Ohm R."/>
            <person name="Pangilinan J."/>
            <person name="Park H.-J."/>
            <person name="Ramirez L."/>
            <person name="Alfaro M."/>
            <person name="Sun H."/>
            <person name="Tritt A."/>
            <person name="Yoshinaga Y."/>
            <person name="Zwiers L.-H."/>
            <person name="Turgeon B."/>
            <person name="Goodwin S."/>
            <person name="Spatafora J."/>
            <person name="Crous P."/>
            <person name="Grigoriev I."/>
        </authorList>
    </citation>
    <scope>NUCLEOTIDE SEQUENCE</scope>
    <source>
        <strain evidence="1">CBS 116435</strain>
    </source>
</reference>
<organism evidence="1 2">
    <name type="scientific">Polychaeton citri CBS 116435</name>
    <dbReference type="NCBI Taxonomy" id="1314669"/>
    <lineage>
        <taxon>Eukaryota</taxon>
        <taxon>Fungi</taxon>
        <taxon>Dikarya</taxon>
        <taxon>Ascomycota</taxon>
        <taxon>Pezizomycotina</taxon>
        <taxon>Dothideomycetes</taxon>
        <taxon>Dothideomycetidae</taxon>
        <taxon>Capnodiales</taxon>
        <taxon>Capnodiaceae</taxon>
        <taxon>Polychaeton</taxon>
    </lineage>
</organism>
<proteinExistence type="predicted"/>
<accession>A0A9P4UJH2</accession>
<evidence type="ECO:0000313" key="1">
    <source>
        <dbReference type="EMBL" id="KAF2717957.1"/>
    </source>
</evidence>